<gene>
    <name evidence="2" type="ORF">SEMRO_1357_G265790.1</name>
</gene>
<feature type="compositionally biased region" description="Polar residues" evidence="1">
    <location>
        <begin position="1"/>
        <end position="18"/>
    </location>
</feature>
<accession>A0A9N8HS83</accession>
<name>A0A9N8HS83_9STRA</name>
<evidence type="ECO:0000256" key="1">
    <source>
        <dbReference type="SAM" id="MobiDB-lite"/>
    </source>
</evidence>
<proteinExistence type="predicted"/>
<dbReference type="InterPro" id="IPR036865">
    <property type="entry name" value="CRAL-TRIO_dom_sf"/>
</dbReference>
<feature type="region of interest" description="Disordered" evidence="1">
    <location>
        <begin position="1"/>
        <end position="56"/>
    </location>
</feature>
<protein>
    <submittedName>
        <fullName evidence="2">Uncharacterized protein</fullName>
    </submittedName>
</protein>
<dbReference type="Gene3D" id="3.40.525.10">
    <property type="entry name" value="CRAL-TRIO lipid binding domain"/>
    <property type="match status" value="1"/>
</dbReference>
<dbReference type="EMBL" id="CAICTM010001355">
    <property type="protein sequence ID" value="CAB9522925.1"/>
    <property type="molecule type" value="Genomic_DNA"/>
</dbReference>
<dbReference type="AlphaFoldDB" id="A0A9N8HS83"/>
<evidence type="ECO:0000313" key="3">
    <source>
        <dbReference type="Proteomes" id="UP001153069"/>
    </source>
</evidence>
<dbReference type="Proteomes" id="UP001153069">
    <property type="component" value="Unassembled WGS sequence"/>
</dbReference>
<organism evidence="2 3">
    <name type="scientific">Seminavis robusta</name>
    <dbReference type="NCBI Taxonomy" id="568900"/>
    <lineage>
        <taxon>Eukaryota</taxon>
        <taxon>Sar</taxon>
        <taxon>Stramenopiles</taxon>
        <taxon>Ochrophyta</taxon>
        <taxon>Bacillariophyta</taxon>
        <taxon>Bacillariophyceae</taxon>
        <taxon>Bacillariophycidae</taxon>
        <taxon>Naviculales</taxon>
        <taxon>Naviculaceae</taxon>
        <taxon>Seminavis</taxon>
    </lineage>
</organism>
<reference evidence="2" key="1">
    <citation type="submission" date="2020-06" db="EMBL/GenBank/DDBJ databases">
        <authorList>
            <consortium name="Plant Systems Biology data submission"/>
        </authorList>
    </citation>
    <scope>NUCLEOTIDE SEQUENCE</scope>
    <source>
        <strain evidence="2">D6</strain>
    </source>
</reference>
<evidence type="ECO:0000313" key="2">
    <source>
        <dbReference type="EMBL" id="CAB9522925.1"/>
    </source>
</evidence>
<dbReference type="OrthoDB" id="75724at2759"/>
<sequence length="322" mass="36727">MSIQPASGNGDQQANLQGHEQHADELNNEPIAASATGESAKDEETPPETPDGLDPSFFQLSEEEKENALDIKDAVEGLPDLDNLSDFMYANMALVWDVTTSIKHAYIMQEVRKEYKILLTYEDGVRAFTEVMELVPTFFLSYMFDVKDAKSVLVMDLSVPKNEMWRDPKKIEKFMRCGFYLSYATFPTLETVRKGKTDIFEFEGFQWGKGWVELRWAEHLTNLTIGAFPSNFRTHFYHTPVMANVFVSMLKKMLPNEVAARIHAGFQFAGGRLSNFYLLPTPEVAAERTLANLLMGLKIRMDSEKMFSLDEHYGIPQEEEED</sequence>
<comment type="caution">
    <text evidence="2">The sequence shown here is derived from an EMBL/GenBank/DDBJ whole genome shotgun (WGS) entry which is preliminary data.</text>
</comment>
<keyword evidence="3" id="KW-1185">Reference proteome</keyword>